<proteinExistence type="predicted"/>
<comment type="caution">
    <text evidence="2">The sequence shown here is derived from an EMBL/GenBank/DDBJ whole genome shotgun (WGS) entry which is preliminary data.</text>
</comment>
<organism evidence="2 3">
    <name type="scientific">Streptomyces canarius</name>
    <dbReference type="NCBI Taxonomy" id="285453"/>
    <lineage>
        <taxon>Bacteria</taxon>
        <taxon>Bacillati</taxon>
        <taxon>Actinomycetota</taxon>
        <taxon>Actinomycetes</taxon>
        <taxon>Kitasatosporales</taxon>
        <taxon>Streptomycetaceae</taxon>
        <taxon>Streptomyces</taxon>
    </lineage>
</organism>
<reference evidence="3" key="1">
    <citation type="journal article" date="2019" name="Int. J. Syst. Evol. Microbiol.">
        <title>The Global Catalogue of Microorganisms (GCM) 10K type strain sequencing project: providing services to taxonomists for standard genome sequencing and annotation.</title>
        <authorList>
            <consortium name="The Broad Institute Genomics Platform"/>
            <consortium name="The Broad Institute Genome Sequencing Center for Infectious Disease"/>
            <person name="Wu L."/>
            <person name="Ma J."/>
        </authorList>
    </citation>
    <scope>NUCLEOTIDE SEQUENCE [LARGE SCALE GENOMIC DNA]</scope>
    <source>
        <strain evidence="3">JCM 4733</strain>
    </source>
</reference>
<evidence type="ECO:0000256" key="1">
    <source>
        <dbReference type="SAM" id="MobiDB-lite"/>
    </source>
</evidence>
<sequence>MTGLFLCGGRVSPCTRGFTVGLWRKSAWERSRASRLRGAPRGGNGSFPPNLGVAESAGAKTGGIHRVGTPHDPAAAAQPQPAPNLPIGGTPNRTTNSWGPHERRSCAPDP</sequence>
<name>A0ABQ3CJA4_9ACTN</name>
<keyword evidence="3" id="KW-1185">Reference proteome</keyword>
<evidence type="ECO:0000313" key="3">
    <source>
        <dbReference type="Proteomes" id="UP000653644"/>
    </source>
</evidence>
<dbReference type="EMBL" id="BMVN01000007">
    <property type="protein sequence ID" value="GHA20491.1"/>
    <property type="molecule type" value="Genomic_DNA"/>
</dbReference>
<gene>
    <name evidence="2" type="ORF">GCM10010345_26870</name>
</gene>
<feature type="compositionally biased region" description="Basic and acidic residues" evidence="1">
    <location>
        <begin position="100"/>
        <end position="110"/>
    </location>
</feature>
<protein>
    <submittedName>
        <fullName evidence="2">Uncharacterized protein</fullName>
    </submittedName>
</protein>
<feature type="region of interest" description="Disordered" evidence="1">
    <location>
        <begin position="30"/>
        <end position="110"/>
    </location>
</feature>
<evidence type="ECO:0000313" key="2">
    <source>
        <dbReference type="EMBL" id="GHA20491.1"/>
    </source>
</evidence>
<accession>A0ABQ3CJA4</accession>
<dbReference type="Proteomes" id="UP000653644">
    <property type="component" value="Unassembled WGS sequence"/>
</dbReference>